<protein>
    <submittedName>
        <fullName evidence="2">Uncharacterized protein</fullName>
    </submittedName>
</protein>
<evidence type="ECO:0000313" key="2">
    <source>
        <dbReference type="EMBL" id="RWA08805.1"/>
    </source>
</evidence>
<feature type="region of interest" description="Disordered" evidence="1">
    <location>
        <begin position="1"/>
        <end position="20"/>
    </location>
</feature>
<name>A0A439D2W7_9PEZI</name>
<reference evidence="2 3" key="1">
    <citation type="submission" date="2018-12" db="EMBL/GenBank/DDBJ databases">
        <title>Draft genome sequence of Xylaria grammica IHI A82.</title>
        <authorList>
            <person name="Buettner E."/>
            <person name="Kellner H."/>
        </authorList>
    </citation>
    <scope>NUCLEOTIDE SEQUENCE [LARGE SCALE GENOMIC DNA]</scope>
    <source>
        <strain evidence="2 3">IHI A82</strain>
    </source>
</reference>
<comment type="caution">
    <text evidence="2">The sequence shown here is derived from an EMBL/GenBank/DDBJ whole genome shotgun (WGS) entry which is preliminary data.</text>
</comment>
<gene>
    <name evidence="2" type="ORF">EKO27_g6305</name>
</gene>
<sequence>MEFDVGLYPEGGSNSLHTQNPEDENFLTILAMTEKARDSPLTMKVTIKEAHHGKLKWERRRFEGTLLVFHFQFKSKVEGRRYRKASVTLEFDDPSGKASYDPAIVRVAPSPARDRYLNRTEWSRERKVGANVSIMPSWVDLGGTFENTDTKPVRFSARLIVDTHWSDKKSSGPENAVTWSMEENTGEEDGIPSFLQAAVLLRRVTAQPFRVQLRVTSEVDWKSNTRRRLRLRSDVDKIIDPILLTPGTAQEGVNNSDITAITDKDLLAMEELPVTNYYKIFHPVAEY</sequence>
<evidence type="ECO:0000256" key="1">
    <source>
        <dbReference type="SAM" id="MobiDB-lite"/>
    </source>
</evidence>
<proteinExistence type="predicted"/>
<organism evidence="2 3">
    <name type="scientific">Xylaria grammica</name>
    <dbReference type="NCBI Taxonomy" id="363999"/>
    <lineage>
        <taxon>Eukaryota</taxon>
        <taxon>Fungi</taxon>
        <taxon>Dikarya</taxon>
        <taxon>Ascomycota</taxon>
        <taxon>Pezizomycotina</taxon>
        <taxon>Sordariomycetes</taxon>
        <taxon>Xylariomycetidae</taxon>
        <taxon>Xylariales</taxon>
        <taxon>Xylariaceae</taxon>
        <taxon>Xylaria</taxon>
    </lineage>
</organism>
<dbReference type="Proteomes" id="UP000286045">
    <property type="component" value="Unassembled WGS sequence"/>
</dbReference>
<keyword evidence="3" id="KW-1185">Reference proteome</keyword>
<dbReference type="AlphaFoldDB" id="A0A439D2W7"/>
<evidence type="ECO:0000313" key="3">
    <source>
        <dbReference type="Proteomes" id="UP000286045"/>
    </source>
</evidence>
<accession>A0A439D2W7</accession>
<dbReference type="EMBL" id="RYZI01000183">
    <property type="protein sequence ID" value="RWA08805.1"/>
    <property type="molecule type" value="Genomic_DNA"/>
</dbReference>